<dbReference type="PANTHER" id="PTHR30146">
    <property type="entry name" value="LACI-RELATED TRANSCRIPTIONAL REPRESSOR"/>
    <property type="match status" value="1"/>
</dbReference>
<keyword evidence="1" id="KW-0805">Transcription regulation</keyword>
<dbReference type="InterPro" id="IPR028082">
    <property type="entry name" value="Peripla_BP_I"/>
</dbReference>
<dbReference type="InterPro" id="IPR000843">
    <property type="entry name" value="HTH_LacI"/>
</dbReference>
<name>A0A2T0PYS8_9ACTN</name>
<evidence type="ECO:0000313" key="5">
    <source>
        <dbReference type="EMBL" id="PRX96557.1"/>
    </source>
</evidence>
<dbReference type="SUPFAM" id="SSF47413">
    <property type="entry name" value="lambda repressor-like DNA-binding domains"/>
    <property type="match status" value="1"/>
</dbReference>
<accession>A0A2T0PYS8</accession>
<dbReference type="GO" id="GO:0000976">
    <property type="term" value="F:transcription cis-regulatory region binding"/>
    <property type="evidence" value="ECO:0007669"/>
    <property type="project" value="TreeGrafter"/>
</dbReference>
<sequence length="313" mass="33271">MSPSTVSRALNKPGRLNGATEQRIREVAEAVGYRLNPMARALPTGRTQMIALILSDITNPVFFELVRGAERVAASRGYILILAESQESADLEHRTAQRLLGSVDGLVLVSARLENTAIRTLSEQKPLLVVNRRLRGTPSLVPDVGPGIEDALDHLQELGHSSLAYLAGPAKSWMSRLREQTLKNAADERGMGVRTIGPNDPTLAGGAAALPALSGTTASAVLAYNDLMAIGLLQACQGAGITVPDDLSIIGFDDIFGSDFTSPPITTIRTPLGRLGEEAARRLIASLDDDDTGSAVDLTTEFVIRNSTARVKV</sequence>
<dbReference type="AlphaFoldDB" id="A0A2T0PYS8"/>
<keyword evidence="2" id="KW-0238">DNA-binding</keyword>
<dbReference type="SMART" id="SM00354">
    <property type="entry name" value="HTH_LACI"/>
    <property type="match status" value="1"/>
</dbReference>
<dbReference type="SUPFAM" id="SSF53822">
    <property type="entry name" value="Periplasmic binding protein-like I"/>
    <property type="match status" value="1"/>
</dbReference>
<proteinExistence type="predicted"/>
<feature type="domain" description="HTH lacI-type" evidence="4">
    <location>
        <begin position="1"/>
        <end position="44"/>
    </location>
</feature>
<gene>
    <name evidence="5" type="ORF">CLV72_10780</name>
</gene>
<dbReference type="EMBL" id="PVZC01000007">
    <property type="protein sequence ID" value="PRX96557.1"/>
    <property type="molecule type" value="Genomic_DNA"/>
</dbReference>
<reference evidence="5 6" key="1">
    <citation type="submission" date="2018-03" db="EMBL/GenBank/DDBJ databases">
        <title>Genomic Encyclopedia of Archaeal and Bacterial Type Strains, Phase II (KMG-II): from individual species to whole genera.</title>
        <authorList>
            <person name="Goeker M."/>
        </authorList>
    </citation>
    <scope>NUCLEOTIDE SEQUENCE [LARGE SCALE GENOMIC DNA]</scope>
    <source>
        <strain evidence="5 6">DSM 45601</strain>
    </source>
</reference>
<dbReference type="PROSITE" id="PS50932">
    <property type="entry name" value="HTH_LACI_2"/>
    <property type="match status" value="1"/>
</dbReference>
<evidence type="ECO:0000259" key="4">
    <source>
        <dbReference type="PROSITE" id="PS50932"/>
    </source>
</evidence>
<dbReference type="Gene3D" id="3.40.50.2300">
    <property type="match status" value="2"/>
</dbReference>
<evidence type="ECO:0000256" key="1">
    <source>
        <dbReference type="ARBA" id="ARBA00023015"/>
    </source>
</evidence>
<keyword evidence="3" id="KW-0804">Transcription</keyword>
<dbReference type="Gene3D" id="1.10.260.40">
    <property type="entry name" value="lambda repressor-like DNA-binding domains"/>
    <property type="match status" value="1"/>
</dbReference>
<dbReference type="PANTHER" id="PTHR30146:SF138">
    <property type="entry name" value="TRANSCRIPTIONAL REGULATORY PROTEIN"/>
    <property type="match status" value="1"/>
</dbReference>
<dbReference type="CDD" id="cd01392">
    <property type="entry name" value="HTH_LacI"/>
    <property type="match status" value="1"/>
</dbReference>
<keyword evidence="6" id="KW-1185">Reference proteome</keyword>
<evidence type="ECO:0000256" key="3">
    <source>
        <dbReference type="ARBA" id="ARBA00023163"/>
    </source>
</evidence>
<organism evidence="5 6">
    <name type="scientific">Allonocardiopsis opalescens</name>
    <dbReference type="NCBI Taxonomy" id="1144618"/>
    <lineage>
        <taxon>Bacteria</taxon>
        <taxon>Bacillati</taxon>
        <taxon>Actinomycetota</taxon>
        <taxon>Actinomycetes</taxon>
        <taxon>Streptosporangiales</taxon>
        <taxon>Allonocardiopsis</taxon>
    </lineage>
</organism>
<evidence type="ECO:0000313" key="6">
    <source>
        <dbReference type="Proteomes" id="UP000237846"/>
    </source>
</evidence>
<dbReference type="CDD" id="cd06267">
    <property type="entry name" value="PBP1_LacI_sugar_binding-like"/>
    <property type="match status" value="1"/>
</dbReference>
<dbReference type="InterPro" id="IPR010982">
    <property type="entry name" value="Lambda_DNA-bd_dom_sf"/>
</dbReference>
<protein>
    <submittedName>
        <fullName evidence="5">LacI family transcriptional regulator</fullName>
    </submittedName>
</protein>
<comment type="caution">
    <text evidence="5">The sequence shown here is derived from an EMBL/GenBank/DDBJ whole genome shotgun (WGS) entry which is preliminary data.</text>
</comment>
<dbReference type="InterPro" id="IPR046335">
    <property type="entry name" value="LacI/GalR-like_sensor"/>
</dbReference>
<dbReference type="Pfam" id="PF13377">
    <property type="entry name" value="Peripla_BP_3"/>
    <property type="match status" value="1"/>
</dbReference>
<dbReference type="GO" id="GO:0003700">
    <property type="term" value="F:DNA-binding transcription factor activity"/>
    <property type="evidence" value="ECO:0007669"/>
    <property type="project" value="TreeGrafter"/>
</dbReference>
<dbReference type="Proteomes" id="UP000237846">
    <property type="component" value="Unassembled WGS sequence"/>
</dbReference>
<evidence type="ECO:0000256" key="2">
    <source>
        <dbReference type="ARBA" id="ARBA00023125"/>
    </source>
</evidence>